<sequence>MYSQIAEQEEERLRILKLREEFSTTNIQMMADKREMMNRQEHIWALFSFNNVENKNGCNGGVYEILESHDIIYISGLPRGVHIRDALNAHFSGNDGLVLGKYLSTQGGDLRKFSVRFMLSDQPREDARQLLRYYQLSSKGAVPKFN</sequence>
<organism evidence="1 2">
    <name type="scientific">Clytia hemisphaerica</name>
    <dbReference type="NCBI Taxonomy" id="252671"/>
    <lineage>
        <taxon>Eukaryota</taxon>
        <taxon>Metazoa</taxon>
        <taxon>Cnidaria</taxon>
        <taxon>Hydrozoa</taxon>
        <taxon>Hydroidolina</taxon>
        <taxon>Leptothecata</taxon>
        <taxon>Obeliida</taxon>
        <taxon>Clytiidae</taxon>
        <taxon>Clytia</taxon>
    </lineage>
</organism>
<dbReference type="AlphaFoldDB" id="A0A7M5XAL2"/>
<protein>
    <submittedName>
        <fullName evidence="1">Uncharacterized protein</fullName>
    </submittedName>
</protein>
<keyword evidence="2" id="KW-1185">Reference proteome</keyword>
<evidence type="ECO:0000313" key="1">
    <source>
        <dbReference type="EnsemblMetazoa" id="CLYHEMP020322.1"/>
    </source>
</evidence>
<reference evidence="1" key="1">
    <citation type="submission" date="2021-01" db="UniProtKB">
        <authorList>
            <consortium name="EnsemblMetazoa"/>
        </authorList>
    </citation>
    <scope>IDENTIFICATION</scope>
</reference>
<dbReference type="OrthoDB" id="5945082at2759"/>
<dbReference type="Proteomes" id="UP000594262">
    <property type="component" value="Unplaced"/>
</dbReference>
<dbReference type="EnsemblMetazoa" id="CLYHEMT020322.1">
    <property type="protein sequence ID" value="CLYHEMP020322.1"/>
    <property type="gene ID" value="CLYHEMG020322"/>
</dbReference>
<name>A0A7M5XAL2_9CNID</name>
<proteinExistence type="predicted"/>
<evidence type="ECO:0000313" key="2">
    <source>
        <dbReference type="Proteomes" id="UP000594262"/>
    </source>
</evidence>
<accession>A0A7M5XAL2</accession>